<proteinExistence type="predicted"/>
<feature type="non-terminal residue" evidence="3">
    <location>
        <position position="1"/>
    </location>
</feature>
<keyword evidence="2" id="KW-1133">Transmembrane helix</keyword>
<protein>
    <recommendedName>
        <fullName evidence="5">Sodium/calcium exchanger membrane region domain-containing protein</fullName>
    </recommendedName>
</protein>
<dbReference type="GO" id="GO:0006874">
    <property type="term" value="P:intracellular calcium ion homeostasis"/>
    <property type="evidence" value="ECO:0007669"/>
    <property type="project" value="TreeGrafter"/>
</dbReference>
<keyword evidence="1" id="KW-0406">Ion transport</keyword>
<dbReference type="AlphaFoldDB" id="A0A292PVX9"/>
<evidence type="ECO:0008006" key="5">
    <source>
        <dbReference type="Google" id="ProtNLM"/>
    </source>
</evidence>
<accession>A0A292PVX9</accession>
<dbReference type="PANTHER" id="PTHR31503">
    <property type="entry name" value="VACUOLAR CALCIUM ION TRANSPORTER"/>
    <property type="match status" value="1"/>
</dbReference>
<gene>
    <name evidence="3" type="ORF">GSTUAT00004982001</name>
</gene>
<keyword evidence="2" id="KW-0812">Transmembrane</keyword>
<evidence type="ECO:0000313" key="4">
    <source>
        <dbReference type="Proteomes" id="UP001412239"/>
    </source>
</evidence>
<dbReference type="GO" id="GO:0000329">
    <property type="term" value="C:fungal-type vacuole membrane"/>
    <property type="evidence" value="ECO:0007669"/>
    <property type="project" value="TreeGrafter"/>
</dbReference>
<evidence type="ECO:0000313" key="3">
    <source>
        <dbReference type="EMBL" id="CUS10951.1"/>
    </source>
</evidence>
<keyword evidence="4" id="KW-1185">Reference proteome</keyword>
<dbReference type="EMBL" id="LN891036">
    <property type="protein sequence ID" value="CUS10951.1"/>
    <property type="molecule type" value="Genomic_DNA"/>
</dbReference>
<keyword evidence="2" id="KW-0472">Membrane</keyword>
<evidence type="ECO:0000256" key="1">
    <source>
        <dbReference type="ARBA" id="ARBA00023065"/>
    </source>
</evidence>
<dbReference type="Proteomes" id="UP001412239">
    <property type="component" value="Unassembled WGS sequence"/>
</dbReference>
<evidence type="ECO:0000256" key="2">
    <source>
        <dbReference type="SAM" id="Phobius"/>
    </source>
</evidence>
<feature type="transmembrane region" description="Helical" evidence="2">
    <location>
        <begin position="59"/>
        <end position="78"/>
    </location>
</feature>
<organism evidence="3 4">
    <name type="scientific">Tuber aestivum</name>
    <name type="common">summer truffle</name>
    <dbReference type="NCBI Taxonomy" id="59557"/>
    <lineage>
        <taxon>Eukaryota</taxon>
        <taxon>Fungi</taxon>
        <taxon>Dikarya</taxon>
        <taxon>Ascomycota</taxon>
        <taxon>Pezizomycotina</taxon>
        <taxon>Pezizomycetes</taxon>
        <taxon>Pezizales</taxon>
        <taxon>Tuberaceae</taxon>
        <taxon>Tuber</taxon>
    </lineage>
</organism>
<reference evidence="3" key="1">
    <citation type="submission" date="2015-10" db="EMBL/GenBank/DDBJ databases">
        <authorList>
            <person name="Regsiter A."/>
            <person name="william w."/>
        </authorList>
    </citation>
    <scope>NUCLEOTIDE SEQUENCE</scope>
    <source>
        <strain evidence="3">Montdore</strain>
    </source>
</reference>
<name>A0A292PVX9_9PEZI</name>
<dbReference type="InterPro" id="IPR004713">
    <property type="entry name" value="CaH_exchang"/>
</dbReference>
<dbReference type="GO" id="GO:0015369">
    <property type="term" value="F:calcium:proton antiporter activity"/>
    <property type="evidence" value="ECO:0007669"/>
    <property type="project" value="TreeGrafter"/>
</dbReference>
<dbReference type="PANTHER" id="PTHR31503:SF18">
    <property type="entry name" value="CA(2+)_H(+) EXCHANGER, PUTATIVE (EUROFUNG)-RELATED"/>
    <property type="match status" value="1"/>
</dbReference>
<keyword evidence="1" id="KW-0813">Transport</keyword>
<feature type="transmembrane region" description="Helical" evidence="2">
    <location>
        <begin position="28"/>
        <end position="47"/>
    </location>
</feature>
<sequence length="134" mass="14431">ELPRQVYPPLHQPTGGSPPSPLKRYAHTFNKILFSSWVDILLVFVPVEIACDSAKTNPTIVFVMNAIAIVPLGLLSYATGSVAHCLGDTLGALRNVSSGNTVELIILWVSITLVKNEISIVQASLIRSILANLL</sequence>